<sequence length="122" mass="14070">MKTNSRDIAVIVKLIQDTRQKKLVWAKYNKCFLDVSQSPITSSAILFNPVDGVYITSYKDRFFQVYKTSSPVLEEYVLQLSGRNSKRVDKEFDDSASIKDLYLAILEQENGLDSFLDDFLKN</sequence>
<gene>
    <name evidence="1" type="ORF">PN645_18765</name>
</gene>
<dbReference type="RefSeq" id="WP_272055064.1">
    <property type="nucleotide sequence ID" value="NZ_JAQMRB010000036.1"/>
</dbReference>
<dbReference type="EMBL" id="JAQMRD010000039">
    <property type="protein sequence ID" value="MDB9225022.1"/>
    <property type="molecule type" value="Genomic_DNA"/>
</dbReference>
<evidence type="ECO:0000313" key="1">
    <source>
        <dbReference type="EMBL" id="MDB9225022.1"/>
    </source>
</evidence>
<reference evidence="1" key="1">
    <citation type="submission" date="2023-01" db="EMBL/GenBank/DDBJ databases">
        <title>Human gut microbiome strain richness.</title>
        <authorList>
            <person name="Chen-Liaw A."/>
        </authorList>
    </citation>
    <scope>NUCLEOTIDE SEQUENCE</scope>
    <source>
        <strain evidence="1">RTP21484st1_B7_RTP21484_190118</strain>
    </source>
</reference>
<organism evidence="1 2">
    <name type="scientific">Odoribacter splanchnicus</name>
    <dbReference type="NCBI Taxonomy" id="28118"/>
    <lineage>
        <taxon>Bacteria</taxon>
        <taxon>Pseudomonadati</taxon>
        <taxon>Bacteroidota</taxon>
        <taxon>Bacteroidia</taxon>
        <taxon>Bacteroidales</taxon>
        <taxon>Odoribacteraceae</taxon>
        <taxon>Odoribacter</taxon>
    </lineage>
</organism>
<proteinExistence type="predicted"/>
<protein>
    <submittedName>
        <fullName evidence="1">Uncharacterized protein</fullName>
    </submittedName>
</protein>
<name>A0AAW6FQ12_9BACT</name>
<dbReference type="AlphaFoldDB" id="A0AAW6FQ12"/>
<accession>A0AAW6FQ12</accession>
<dbReference type="Proteomes" id="UP001212263">
    <property type="component" value="Unassembled WGS sequence"/>
</dbReference>
<comment type="caution">
    <text evidence="1">The sequence shown here is derived from an EMBL/GenBank/DDBJ whole genome shotgun (WGS) entry which is preliminary data.</text>
</comment>
<evidence type="ECO:0000313" key="2">
    <source>
        <dbReference type="Proteomes" id="UP001212263"/>
    </source>
</evidence>